<organism evidence="1">
    <name type="scientific">Siphoviridae sp. ctTnV63</name>
    <dbReference type="NCBI Taxonomy" id="2825523"/>
    <lineage>
        <taxon>Viruses</taxon>
        <taxon>Duplodnaviria</taxon>
        <taxon>Heunggongvirae</taxon>
        <taxon>Uroviricota</taxon>
        <taxon>Caudoviricetes</taxon>
    </lineage>
</organism>
<proteinExistence type="predicted"/>
<reference evidence="1" key="1">
    <citation type="journal article" date="2021" name="Proc. Natl. Acad. Sci. U.S.A.">
        <title>A Catalog of Tens of Thousands of Viruses from Human Metagenomes Reveals Hidden Associations with Chronic Diseases.</title>
        <authorList>
            <person name="Tisza M.J."/>
            <person name="Buck C.B."/>
        </authorList>
    </citation>
    <scope>NUCLEOTIDE SEQUENCE</scope>
    <source>
        <strain evidence="1">CtTnV63</strain>
    </source>
</reference>
<protein>
    <submittedName>
        <fullName evidence="1">Uncharacterized protein</fullName>
    </submittedName>
</protein>
<evidence type="ECO:0000313" key="1">
    <source>
        <dbReference type="EMBL" id="DAD98622.1"/>
    </source>
</evidence>
<dbReference type="EMBL" id="BK015264">
    <property type="protein sequence ID" value="DAD98622.1"/>
    <property type="molecule type" value="Genomic_DNA"/>
</dbReference>
<name>A0A8S5NV58_9CAUD</name>
<sequence length="44" mass="5081">MTNFFTKCRLLPLLHIFPQPSSVHRGHGGRFFRHSPSAPLCEIF</sequence>
<accession>A0A8S5NV58</accession>